<dbReference type="InterPro" id="IPR007621">
    <property type="entry name" value="TPM_dom"/>
</dbReference>
<dbReference type="Gene3D" id="3.10.310.50">
    <property type="match status" value="1"/>
</dbReference>
<name>A0ABP8P3L9_9NOCA</name>
<dbReference type="Proteomes" id="UP001501183">
    <property type="component" value="Unassembled WGS sequence"/>
</dbReference>
<evidence type="ECO:0000256" key="1">
    <source>
        <dbReference type="SAM" id="Coils"/>
    </source>
</evidence>
<dbReference type="RefSeq" id="WP_345344955.1">
    <property type="nucleotide sequence ID" value="NZ_BAABFB010000038.1"/>
</dbReference>
<proteinExistence type="predicted"/>
<dbReference type="Pfam" id="PF04536">
    <property type="entry name" value="TPM_phosphatase"/>
    <property type="match status" value="1"/>
</dbReference>
<gene>
    <name evidence="4" type="ORF">GCM10023094_23460</name>
</gene>
<comment type="caution">
    <text evidence="4">The sequence shown here is derived from an EMBL/GenBank/DDBJ whole genome shotgun (WGS) entry which is preliminary data.</text>
</comment>
<evidence type="ECO:0000259" key="3">
    <source>
        <dbReference type="Pfam" id="PF04536"/>
    </source>
</evidence>
<feature type="domain" description="TPM" evidence="3">
    <location>
        <begin position="47"/>
        <end position="165"/>
    </location>
</feature>
<evidence type="ECO:0000313" key="4">
    <source>
        <dbReference type="EMBL" id="GAA4479005.1"/>
    </source>
</evidence>
<reference evidence="5" key="1">
    <citation type="journal article" date="2019" name="Int. J. Syst. Evol. Microbiol.">
        <title>The Global Catalogue of Microorganisms (GCM) 10K type strain sequencing project: providing services to taxonomists for standard genome sequencing and annotation.</title>
        <authorList>
            <consortium name="The Broad Institute Genomics Platform"/>
            <consortium name="The Broad Institute Genome Sequencing Center for Infectious Disease"/>
            <person name="Wu L."/>
            <person name="Ma J."/>
        </authorList>
    </citation>
    <scope>NUCLEOTIDE SEQUENCE [LARGE SCALE GENOMIC DNA]</scope>
    <source>
        <strain evidence="5">JCM 32206</strain>
    </source>
</reference>
<feature type="coiled-coil region" evidence="1">
    <location>
        <begin position="503"/>
        <end position="534"/>
    </location>
</feature>
<sequence>MPAAHRRVARPLSALGAAVGTLLTLLALVALPAVAAAEAPLRLPTQITDAVGVLDDNQRADVQAALDSLFDDHHVQLWVVYVDSFDGMDADAWASRTVQLSGLGETSALLAVATGDRAYAFNVPAALPGVTAEEVADVERDAVVPALRQDDWAGAAVAAAGGLADAMSPSTSGSGVKYLVVGGIVVVVAGGAVLYTRRRRVHRPIGPPGADVDWSDAAAIATLPVPTLDARAKEVLVETDNAIRTSAEELNLARGEFGDAATAPFTAAYDTARATLASAFTIRQRLDDDVPETPEQQRDMLVELIVTCSRADHELNNRVAEFDGMRDLLIDAPARLDTLTQRLVETTVRIPQSEATLAALHGEFPTPALASVDGNIALAREQLAYADRNVTAGRETVALPAGQQGPAVAAIRGAEAALDQVRDLLDAIDHAAENIRVATATLPAALDDARKDIAAADALAAHGGADLAAAKAAAEAALAKAEATRAGDPLGAFTELTKADGALDEVLATANEAKAQAERAAQRLTQDITAAQAQITAAADFVTTRRGAVGAEARTRLSEAQRHLDAARQVAESDPSRALQHAKAAGDLSGRALQSAQADVQRWEESRRPRSEVNTGAVLGGILIDSMIHGGMSGGWGNRGGGHGGGGRAPGSFGGPSSAGRISRGGRF</sequence>
<evidence type="ECO:0000256" key="2">
    <source>
        <dbReference type="SAM" id="MobiDB-lite"/>
    </source>
</evidence>
<feature type="region of interest" description="Disordered" evidence="2">
    <location>
        <begin position="634"/>
        <end position="668"/>
    </location>
</feature>
<organism evidence="4 5">
    <name type="scientific">Rhodococcus olei</name>
    <dbReference type="NCBI Taxonomy" id="2161675"/>
    <lineage>
        <taxon>Bacteria</taxon>
        <taxon>Bacillati</taxon>
        <taxon>Actinomycetota</taxon>
        <taxon>Actinomycetes</taxon>
        <taxon>Mycobacteriales</taxon>
        <taxon>Nocardiaceae</taxon>
        <taxon>Rhodococcus</taxon>
    </lineage>
</organism>
<feature type="region of interest" description="Disordered" evidence="2">
    <location>
        <begin position="581"/>
        <end position="614"/>
    </location>
</feature>
<protein>
    <submittedName>
        <fullName evidence="4">TPM domain-containing protein</fullName>
    </submittedName>
</protein>
<evidence type="ECO:0000313" key="5">
    <source>
        <dbReference type="Proteomes" id="UP001501183"/>
    </source>
</evidence>
<dbReference type="EMBL" id="BAABFB010000038">
    <property type="protein sequence ID" value="GAA4479005.1"/>
    <property type="molecule type" value="Genomic_DNA"/>
</dbReference>
<feature type="compositionally biased region" description="Basic and acidic residues" evidence="2">
    <location>
        <begin position="601"/>
        <end position="611"/>
    </location>
</feature>
<keyword evidence="5" id="KW-1185">Reference proteome</keyword>
<accession>A0ABP8P3L9</accession>
<feature type="compositionally biased region" description="Gly residues" evidence="2">
    <location>
        <begin position="634"/>
        <end position="654"/>
    </location>
</feature>
<keyword evidence="1" id="KW-0175">Coiled coil</keyword>